<dbReference type="AlphaFoldDB" id="A0AAD4VCC3"/>
<evidence type="ECO:0000313" key="2">
    <source>
        <dbReference type="Proteomes" id="UP001054821"/>
    </source>
</evidence>
<comment type="caution">
    <text evidence="1">The sequence shown here is derived from an EMBL/GenBank/DDBJ whole genome shotgun (WGS) entry which is preliminary data.</text>
</comment>
<gene>
    <name evidence="1" type="ORF">L3X38_031517</name>
</gene>
<reference evidence="1 2" key="1">
    <citation type="journal article" date="2022" name="G3 (Bethesda)">
        <title>Whole-genome sequence and methylome profiling of the almond [Prunus dulcis (Mill.) D.A. Webb] cultivar 'Nonpareil'.</title>
        <authorList>
            <person name="D'Amico-Willman K.M."/>
            <person name="Ouma W.Z."/>
            <person name="Meulia T."/>
            <person name="Sideli G.M."/>
            <person name="Gradziel T.M."/>
            <person name="Fresnedo-Ramirez J."/>
        </authorList>
    </citation>
    <scope>NUCLEOTIDE SEQUENCE [LARGE SCALE GENOMIC DNA]</scope>
    <source>
        <strain evidence="1">Clone GOH B32 T37-40</strain>
    </source>
</reference>
<organism evidence="1 2">
    <name type="scientific">Prunus dulcis</name>
    <name type="common">Almond</name>
    <name type="synonym">Amygdalus dulcis</name>
    <dbReference type="NCBI Taxonomy" id="3755"/>
    <lineage>
        <taxon>Eukaryota</taxon>
        <taxon>Viridiplantae</taxon>
        <taxon>Streptophyta</taxon>
        <taxon>Embryophyta</taxon>
        <taxon>Tracheophyta</taxon>
        <taxon>Spermatophyta</taxon>
        <taxon>Magnoliopsida</taxon>
        <taxon>eudicotyledons</taxon>
        <taxon>Gunneridae</taxon>
        <taxon>Pentapetalae</taxon>
        <taxon>rosids</taxon>
        <taxon>fabids</taxon>
        <taxon>Rosales</taxon>
        <taxon>Rosaceae</taxon>
        <taxon>Amygdaloideae</taxon>
        <taxon>Amygdaleae</taxon>
        <taxon>Prunus</taxon>
    </lineage>
</organism>
<accession>A0AAD4VCC3</accession>
<keyword evidence="2" id="KW-1185">Reference proteome</keyword>
<protein>
    <submittedName>
        <fullName evidence="1">Uncharacterized protein</fullName>
    </submittedName>
</protein>
<evidence type="ECO:0000313" key="1">
    <source>
        <dbReference type="EMBL" id="KAI5322445.1"/>
    </source>
</evidence>
<proteinExistence type="predicted"/>
<dbReference type="Proteomes" id="UP001054821">
    <property type="component" value="Chromosome 6"/>
</dbReference>
<sequence>MSIALGFKKHLITFKYGHHFCIQGPQSFNIFTPSCIKQNHVVTEAHRSNQTALSGTGRTILLRKSTACRSTDLPDLDRSLAALTAHFSTRALNSSTFVGPWLMPCCRSSNMAFIYN</sequence>
<name>A0AAD4VCC3_PRUDU</name>
<dbReference type="EMBL" id="JAJFAZ020000006">
    <property type="protein sequence ID" value="KAI5322445.1"/>
    <property type="molecule type" value="Genomic_DNA"/>
</dbReference>